<dbReference type="InterPro" id="IPR033749">
    <property type="entry name" value="Polyprenyl_synt_CS"/>
</dbReference>
<dbReference type="RefSeq" id="WP_184678518.1">
    <property type="nucleotide sequence ID" value="NZ_JACHGY010000001.1"/>
</dbReference>
<gene>
    <name evidence="7" type="ORF">HNQ40_002827</name>
</gene>
<dbReference type="InterPro" id="IPR000092">
    <property type="entry name" value="Polyprenyl_synt"/>
</dbReference>
<comment type="caution">
    <text evidence="7">The sequence shown here is derived from an EMBL/GenBank/DDBJ whole genome shotgun (WGS) entry which is preliminary data.</text>
</comment>
<keyword evidence="8" id="KW-1185">Reference proteome</keyword>
<name>A0A7X0H859_9BACT</name>
<dbReference type="PROSITE" id="PS00444">
    <property type="entry name" value="POLYPRENYL_SYNTHASE_2"/>
    <property type="match status" value="1"/>
</dbReference>
<dbReference type="Proteomes" id="UP000541810">
    <property type="component" value="Unassembled WGS sequence"/>
</dbReference>
<dbReference type="Gene3D" id="1.10.600.10">
    <property type="entry name" value="Farnesyl Diphosphate Synthase"/>
    <property type="match status" value="1"/>
</dbReference>
<dbReference type="PANTHER" id="PTHR12001:SF69">
    <property type="entry name" value="ALL TRANS-POLYPRENYL-DIPHOSPHATE SYNTHASE PDSS1"/>
    <property type="match status" value="1"/>
</dbReference>
<dbReference type="GO" id="GO:0106350">
    <property type="term" value="F:all-trans-octaprenyl-diphosphate synthase activity"/>
    <property type="evidence" value="ECO:0007669"/>
    <property type="project" value="UniProtKB-EC"/>
</dbReference>
<keyword evidence="5" id="KW-0460">Magnesium</keyword>
<evidence type="ECO:0000256" key="3">
    <source>
        <dbReference type="ARBA" id="ARBA00022679"/>
    </source>
</evidence>
<dbReference type="EMBL" id="JACHGY010000001">
    <property type="protein sequence ID" value="MBB6431021.1"/>
    <property type="molecule type" value="Genomic_DNA"/>
</dbReference>
<sequence>MLLLSPNDGEIHATLTQRLAQVESRFRAELLSDLPNVNTLAEHVERYRGKMLRPTLVLVSAMAAYPERDEDEQFQDWVTTVATVAEMVHMATLVHDDILDEAEMRRRGATINHLRGNEAAVMLGDYLISHAYHLCSAIPLPAASRAIAAATNTVCEGELLQLHHREDWELGERTYFEIIRRKTASLCGVCCQMPVVLETGQVDSGAAVGQTLFEFGQKLGVAFQIIDDVLDLTGNPEEVGKTLGRDLAKGKLTLPLIHHLASVGASEREALVADLKRGVDDDAVARLREAIREGEGLDYARQWAERLVGDAKSSIEMQLPPSDARQLLVGMADAVISRRF</sequence>
<dbReference type="SUPFAM" id="SSF48576">
    <property type="entry name" value="Terpenoid synthases"/>
    <property type="match status" value="1"/>
</dbReference>
<dbReference type="AlphaFoldDB" id="A0A7X0H859"/>
<dbReference type="PANTHER" id="PTHR12001">
    <property type="entry name" value="GERANYLGERANYL PYROPHOSPHATE SYNTHASE"/>
    <property type="match status" value="1"/>
</dbReference>
<dbReference type="InterPro" id="IPR008949">
    <property type="entry name" value="Isoprenoid_synthase_dom_sf"/>
</dbReference>
<keyword evidence="3 6" id="KW-0808">Transferase</keyword>
<dbReference type="Pfam" id="PF00348">
    <property type="entry name" value="polyprenyl_synt"/>
    <property type="match status" value="1"/>
</dbReference>
<dbReference type="CDD" id="cd00685">
    <property type="entry name" value="Trans_IPPS_HT"/>
    <property type="match status" value="1"/>
</dbReference>
<evidence type="ECO:0000256" key="2">
    <source>
        <dbReference type="ARBA" id="ARBA00006706"/>
    </source>
</evidence>
<evidence type="ECO:0000256" key="5">
    <source>
        <dbReference type="ARBA" id="ARBA00022842"/>
    </source>
</evidence>
<evidence type="ECO:0000256" key="4">
    <source>
        <dbReference type="ARBA" id="ARBA00022723"/>
    </source>
</evidence>
<evidence type="ECO:0000313" key="8">
    <source>
        <dbReference type="Proteomes" id="UP000541810"/>
    </source>
</evidence>
<protein>
    <submittedName>
        <fullName evidence="7">Octaprenyl-diphosphate synthase</fullName>
        <ecNumber evidence="7">2.5.1.90</ecNumber>
    </submittedName>
</protein>
<dbReference type="GO" id="GO:0008299">
    <property type="term" value="P:isoprenoid biosynthetic process"/>
    <property type="evidence" value="ECO:0007669"/>
    <property type="project" value="InterPro"/>
</dbReference>
<evidence type="ECO:0000256" key="6">
    <source>
        <dbReference type="RuleBase" id="RU004466"/>
    </source>
</evidence>
<reference evidence="7 8" key="1">
    <citation type="submission" date="2020-08" db="EMBL/GenBank/DDBJ databases">
        <title>Genomic Encyclopedia of Type Strains, Phase IV (KMG-IV): sequencing the most valuable type-strain genomes for metagenomic binning, comparative biology and taxonomic classification.</title>
        <authorList>
            <person name="Goeker M."/>
        </authorList>
    </citation>
    <scope>NUCLEOTIDE SEQUENCE [LARGE SCALE GENOMIC DNA]</scope>
    <source>
        <strain evidence="7 8">DSM 103725</strain>
    </source>
</reference>
<dbReference type="SFLD" id="SFLDS00005">
    <property type="entry name" value="Isoprenoid_Synthase_Type_I"/>
    <property type="match status" value="1"/>
</dbReference>
<accession>A0A7X0H859</accession>
<organism evidence="7 8">
    <name type="scientific">Algisphaera agarilytica</name>
    <dbReference type="NCBI Taxonomy" id="1385975"/>
    <lineage>
        <taxon>Bacteria</taxon>
        <taxon>Pseudomonadati</taxon>
        <taxon>Planctomycetota</taxon>
        <taxon>Phycisphaerae</taxon>
        <taxon>Phycisphaerales</taxon>
        <taxon>Phycisphaeraceae</taxon>
        <taxon>Algisphaera</taxon>
    </lineage>
</organism>
<evidence type="ECO:0000313" key="7">
    <source>
        <dbReference type="EMBL" id="MBB6431021.1"/>
    </source>
</evidence>
<proteinExistence type="inferred from homology"/>
<comment type="similarity">
    <text evidence="2 6">Belongs to the FPP/GGPP synthase family.</text>
</comment>
<comment type="cofactor">
    <cofactor evidence="1">
        <name>Mg(2+)</name>
        <dbReference type="ChEBI" id="CHEBI:18420"/>
    </cofactor>
</comment>
<dbReference type="EC" id="2.5.1.90" evidence="7"/>
<keyword evidence="4" id="KW-0479">Metal-binding</keyword>
<evidence type="ECO:0000256" key="1">
    <source>
        <dbReference type="ARBA" id="ARBA00001946"/>
    </source>
</evidence>
<dbReference type="GO" id="GO:0046872">
    <property type="term" value="F:metal ion binding"/>
    <property type="evidence" value="ECO:0007669"/>
    <property type="project" value="UniProtKB-KW"/>
</dbReference>